<dbReference type="Pfam" id="PF23343">
    <property type="entry name" value="REP_ORF2-G2P"/>
    <property type="match status" value="1"/>
</dbReference>
<dbReference type="Proteomes" id="UP001318920">
    <property type="component" value="Unassembled WGS sequence"/>
</dbReference>
<gene>
    <name evidence="2" type="ORF">I6M80_25050</name>
</gene>
<protein>
    <submittedName>
        <fullName evidence="2">Inovirus-type Gp2 protein</fullName>
    </submittedName>
</protein>
<name>A0ABS1ACJ0_9ENTR</name>
<organism evidence="2 3">
    <name type="scientific">Citrobacter cronae</name>
    <dbReference type="NCBI Taxonomy" id="1748967"/>
    <lineage>
        <taxon>Bacteria</taxon>
        <taxon>Pseudomonadati</taxon>
        <taxon>Pseudomonadota</taxon>
        <taxon>Gammaproteobacteria</taxon>
        <taxon>Enterobacterales</taxon>
        <taxon>Enterobacteriaceae</taxon>
        <taxon>Citrobacter</taxon>
        <taxon>Citrobacter freundii complex</taxon>
    </lineage>
</organism>
<evidence type="ECO:0000313" key="2">
    <source>
        <dbReference type="EMBL" id="MBJ8393493.1"/>
    </source>
</evidence>
<evidence type="ECO:0000259" key="1">
    <source>
        <dbReference type="Pfam" id="PF23343"/>
    </source>
</evidence>
<comment type="caution">
    <text evidence="2">The sequence shown here is derived from an EMBL/GenBank/DDBJ whole genome shotgun (WGS) entry which is preliminary data.</text>
</comment>
<feature type="domain" description="Replication-associated protein ORF2/G2P" evidence="1">
    <location>
        <begin position="53"/>
        <end position="119"/>
    </location>
</feature>
<proteinExistence type="predicted"/>
<keyword evidence="3" id="KW-1185">Reference proteome</keyword>
<reference evidence="2 3" key="1">
    <citation type="submission" date="2020-11" db="EMBL/GenBank/DDBJ databases">
        <title>Enhanced detection system for hospital associated transmission using whole genome sequencing surveillance.</title>
        <authorList>
            <person name="Harrison L.H."/>
            <person name="Van Tyne D."/>
            <person name="Marsh J.W."/>
            <person name="Griffith M.P."/>
            <person name="Snyder D.J."/>
            <person name="Cooper V.S."/>
            <person name="Mustapha M."/>
        </authorList>
    </citation>
    <scope>NUCLEOTIDE SEQUENCE [LARGE SCALE GENOMIC DNA]</scope>
    <source>
        <strain evidence="2 3">CB00171</strain>
    </source>
</reference>
<dbReference type="InterPro" id="IPR056906">
    <property type="entry name" value="ORF2/G2P_dom"/>
</dbReference>
<evidence type="ECO:0000313" key="3">
    <source>
        <dbReference type="Proteomes" id="UP001318920"/>
    </source>
</evidence>
<sequence length="194" mass="22925">MHTSGKYTPGYSSGWFLTSLLRNHTSEMINRYACLRALRVDLFYKRNSFHFQHYDHRQLEHEVRILMQEMMKQKGVVGYFWVIEWTTDHGWHAHVAFWLDDHITQTTWPAAEKASVIWKSITEQEGGFYRCEYKENYQANINIPVCYNDPSSIENIHQVLGYLAKEEQKDGFYLYGRNDVPPRSAAGRPRKPDS</sequence>
<accession>A0ABS1ACJ0</accession>
<dbReference type="EMBL" id="JADWNA010000036">
    <property type="protein sequence ID" value="MBJ8393493.1"/>
    <property type="molecule type" value="Genomic_DNA"/>
</dbReference>